<gene>
    <name evidence="1" type="ORF">BV22DRAFT_1036330</name>
</gene>
<accession>A0ACB8BDS0</accession>
<name>A0ACB8BDS0_9AGAM</name>
<evidence type="ECO:0000313" key="2">
    <source>
        <dbReference type="Proteomes" id="UP000790709"/>
    </source>
</evidence>
<dbReference type="Proteomes" id="UP000790709">
    <property type="component" value="Unassembled WGS sequence"/>
</dbReference>
<reference evidence="1" key="1">
    <citation type="journal article" date="2021" name="New Phytol.">
        <title>Evolutionary innovations through gain and loss of genes in the ectomycorrhizal Boletales.</title>
        <authorList>
            <person name="Wu G."/>
            <person name="Miyauchi S."/>
            <person name="Morin E."/>
            <person name="Kuo A."/>
            <person name="Drula E."/>
            <person name="Varga T."/>
            <person name="Kohler A."/>
            <person name="Feng B."/>
            <person name="Cao Y."/>
            <person name="Lipzen A."/>
            <person name="Daum C."/>
            <person name="Hundley H."/>
            <person name="Pangilinan J."/>
            <person name="Johnson J."/>
            <person name="Barry K."/>
            <person name="LaButti K."/>
            <person name="Ng V."/>
            <person name="Ahrendt S."/>
            <person name="Min B."/>
            <person name="Choi I.G."/>
            <person name="Park H."/>
            <person name="Plett J.M."/>
            <person name="Magnuson J."/>
            <person name="Spatafora J.W."/>
            <person name="Nagy L.G."/>
            <person name="Henrissat B."/>
            <person name="Grigoriev I.V."/>
            <person name="Yang Z.L."/>
            <person name="Xu J."/>
            <person name="Martin F.M."/>
        </authorList>
    </citation>
    <scope>NUCLEOTIDE SEQUENCE</scope>
    <source>
        <strain evidence="1">KUC20120723A-06</strain>
    </source>
</reference>
<protein>
    <submittedName>
        <fullName evidence="1">Polysaccharide lyase family 14 protein</fullName>
    </submittedName>
</protein>
<comment type="caution">
    <text evidence="1">The sequence shown here is derived from an EMBL/GenBank/DDBJ whole genome shotgun (WGS) entry which is preliminary data.</text>
</comment>
<organism evidence="1 2">
    <name type="scientific">Leucogyrophana mollusca</name>
    <dbReference type="NCBI Taxonomy" id="85980"/>
    <lineage>
        <taxon>Eukaryota</taxon>
        <taxon>Fungi</taxon>
        <taxon>Dikarya</taxon>
        <taxon>Basidiomycota</taxon>
        <taxon>Agaricomycotina</taxon>
        <taxon>Agaricomycetes</taxon>
        <taxon>Agaricomycetidae</taxon>
        <taxon>Boletales</taxon>
        <taxon>Boletales incertae sedis</taxon>
        <taxon>Leucogyrophana</taxon>
    </lineage>
</organism>
<sequence length="350" mass="37524">MPFLSRTISIICLLWSNSLAVTASGLVPPASLAAQYSLATSTSLPFPSATQAAAQAQSFITSQWSLSKGKFQNGASDVAFVVDPFPNSPTPDTQPGTNTSGPVLQITYPQGSYSHNTGGAQWYTLWNTSDGSTFDSMILSYELAFASGFNFVQGGKLPGLRGGPDVFDCSGGNQPNGTDCFSTRIMWRTDGAGEVYAYMLTPNNLCSDKNVICNSDYGVSLDRGSLTFTAGQWSRITMLVQMNNPPDVANGNVVVYFNDVEALSVSNLQFRNAADVNIGGMYFSTFFGGSDSSWATPQTTYTYFRNIQMWGSSSPSNLTGQVAGATRHAPGGRWQWTICTFIALALFFAT</sequence>
<dbReference type="EMBL" id="MU266453">
    <property type="protein sequence ID" value="KAH7923403.1"/>
    <property type="molecule type" value="Genomic_DNA"/>
</dbReference>
<keyword evidence="1" id="KW-0456">Lyase</keyword>
<proteinExistence type="predicted"/>
<keyword evidence="2" id="KW-1185">Reference proteome</keyword>
<evidence type="ECO:0000313" key="1">
    <source>
        <dbReference type="EMBL" id="KAH7923403.1"/>
    </source>
</evidence>